<evidence type="ECO:0000256" key="2">
    <source>
        <dbReference type="ARBA" id="ARBA00022801"/>
    </source>
</evidence>
<evidence type="ECO:0000259" key="6">
    <source>
        <dbReference type="PROSITE" id="PS50203"/>
    </source>
</evidence>
<dbReference type="InterPro" id="IPR038765">
    <property type="entry name" value="Papain-like_cys_pep_sf"/>
</dbReference>
<evidence type="ECO:0000256" key="1">
    <source>
        <dbReference type="ARBA" id="ARBA00022670"/>
    </source>
</evidence>
<dbReference type="Proteomes" id="UP000324800">
    <property type="component" value="Unassembled WGS sequence"/>
</dbReference>
<dbReference type="OrthoDB" id="167576at2759"/>
<dbReference type="GO" id="GO:0006508">
    <property type="term" value="P:proteolysis"/>
    <property type="evidence" value="ECO:0007669"/>
    <property type="project" value="UniProtKB-KW"/>
</dbReference>
<comment type="caution">
    <text evidence="7">The sequence shown here is derived from an EMBL/GenBank/DDBJ whole genome shotgun (WGS) entry which is preliminary data.</text>
</comment>
<dbReference type="PANTHER" id="PTHR46143">
    <property type="entry name" value="CALPAIN-7"/>
    <property type="match status" value="1"/>
</dbReference>
<feature type="domain" description="Calpain catalytic" evidence="6">
    <location>
        <begin position="141"/>
        <end position="432"/>
    </location>
</feature>
<dbReference type="PANTHER" id="PTHR46143:SF1">
    <property type="entry name" value="CALPAIN-7"/>
    <property type="match status" value="1"/>
</dbReference>
<reference evidence="7 8" key="1">
    <citation type="submission" date="2019-03" db="EMBL/GenBank/DDBJ databases">
        <title>Single cell metagenomics reveals metabolic interactions within the superorganism composed of flagellate Streblomastix strix and complex community of Bacteroidetes bacteria on its surface.</title>
        <authorList>
            <person name="Treitli S.C."/>
            <person name="Kolisko M."/>
            <person name="Husnik F."/>
            <person name="Keeling P."/>
            <person name="Hampl V."/>
        </authorList>
    </citation>
    <scope>NUCLEOTIDE SEQUENCE [LARGE SCALE GENOMIC DNA]</scope>
    <source>
        <strain evidence="7">ST1C</strain>
    </source>
</reference>
<dbReference type="Gene3D" id="3.90.70.10">
    <property type="entry name" value="Cysteine proteinases"/>
    <property type="match status" value="1"/>
</dbReference>
<keyword evidence="3" id="KW-0788">Thiol protease</keyword>
<evidence type="ECO:0000256" key="4">
    <source>
        <dbReference type="PROSITE-ProRule" id="PRU00239"/>
    </source>
</evidence>
<evidence type="ECO:0000313" key="8">
    <source>
        <dbReference type="Proteomes" id="UP000324800"/>
    </source>
</evidence>
<feature type="region of interest" description="Disordered" evidence="5">
    <location>
        <begin position="12"/>
        <end position="53"/>
    </location>
</feature>
<name>A0A5J4VT69_9EUKA</name>
<keyword evidence="1" id="KW-0645">Protease</keyword>
<protein>
    <submittedName>
        <fullName evidence="7">Putative cysteine proteinase</fullName>
    </submittedName>
</protein>
<organism evidence="7 8">
    <name type="scientific">Streblomastix strix</name>
    <dbReference type="NCBI Taxonomy" id="222440"/>
    <lineage>
        <taxon>Eukaryota</taxon>
        <taxon>Metamonada</taxon>
        <taxon>Preaxostyla</taxon>
        <taxon>Oxymonadida</taxon>
        <taxon>Streblomastigidae</taxon>
        <taxon>Streblomastix</taxon>
    </lineage>
</organism>
<dbReference type="GO" id="GO:0004198">
    <property type="term" value="F:calcium-dependent cysteine-type endopeptidase activity"/>
    <property type="evidence" value="ECO:0007669"/>
    <property type="project" value="InterPro"/>
</dbReference>
<evidence type="ECO:0000256" key="5">
    <source>
        <dbReference type="SAM" id="MobiDB-lite"/>
    </source>
</evidence>
<evidence type="ECO:0000313" key="7">
    <source>
        <dbReference type="EMBL" id="KAA6385844.1"/>
    </source>
</evidence>
<dbReference type="EMBL" id="SNRW01005077">
    <property type="protein sequence ID" value="KAA6385844.1"/>
    <property type="molecule type" value="Genomic_DNA"/>
</dbReference>
<dbReference type="InterPro" id="IPR051297">
    <property type="entry name" value="PalB/RIM13"/>
</dbReference>
<keyword evidence="2" id="KW-0378">Hydrolase</keyword>
<evidence type="ECO:0000256" key="3">
    <source>
        <dbReference type="ARBA" id="ARBA00022807"/>
    </source>
</evidence>
<dbReference type="SMART" id="SM00230">
    <property type="entry name" value="CysPc"/>
    <property type="match status" value="1"/>
</dbReference>
<proteinExistence type="predicted"/>
<feature type="compositionally biased region" description="Basic and acidic residues" evidence="5">
    <location>
        <begin position="34"/>
        <end position="43"/>
    </location>
</feature>
<comment type="caution">
    <text evidence="4">Lacks conserved residue(s) required for the propagation of feature annotation.</text>
</comment>
<sequence>MNLLYNNVVQIDPNAPRSPLTKPRPQRRVQQKTESIKSIKSDKIEEDDDDEEDGEEIVIKQIEVTVSDVFSNQQDVFRVEKTQIESYLQQAANVLVSSTNVNNRSFPLWETVQNTSESYFYSKKPYRNEVLTTQNNEILLRPQQIFHINPSQHSKFRLNNWNCVQQGKIADGQLISSLIVMKYQEEKTQELLFSDKIYPQDEKETAIYNPNGNYRMKVHFNGAWRASDFDDKLPCAPQKQQNPINSQIITVSHSINPGELWVSLFEKGYLNIVGEDYNSNLNMGMEIFSLSRWIPDQSWNIQMIYKSDKEFDKLQDRMKNNEILALVSIPRNTFTKQKEEQLGLEQNQTYALLKVTKKNNQKMMMIRNPHRDEVYKGNQSITVQNEYQSELQQTASFYKEGENINSNQEGTFSIDADNAMKYFKSGQIFWNPAFFPHSKEFHFTWEPQHYMISDNDLKIRYAPQFKEFPIGITMYLYKHEKLIKTKTKQGQFINKLVGDPSQQPSSARIYSNESKIISTNHNTSYLKVLNVGIRDKYDLYDIPNKDKTLDQVMQEQFADFVGYFTTVMQINPIPKEPIGDGQLRFSLYAYSNEPIQFAQFVPIHQQQERSIVSIFPSKPMMNFAMQEKEIMCIEDEKTEQQIDTCLLKRKSGLVNVSVPITSKAIIQQYFLDENGKQSKGLLEIFQRATQQLFSPQYIFFLTPDTYAKQYDDELYIQFEQGKPIGNQKCTIEAHLNYKLIDNETPHIIKGGQFWREPDSCHFYDRLVLIPQNYEQNKKWSLTERIQLDPQKVGKRQQVQVVPFLDLKHWENRDEYRIAYVPPLGYDCKVEFALAPWQSMKYELCWNDKIQQSTDNDNEQIDYSDDDSRVFDTFSQIDEEQDDDFYNFKQFLLGWRYSACTLPSDGNYILDICAQGQKTVNYWAFIWSDKFPVQLLSLGEISEHPTTPKLQIFPINTNIPEQIVDKWPIRPMVQNLEDAKIIKLDGNEYLMMQLSQITSKQSKILSKDELIKLFSNDEKAFLYYLSTVLLFGPQYDITFIPKQESQKFGADIQINAKFTGSVKGTIITKLVDKEQLGQIIKTEDWEQKSENYQLINRNADTNLIINQITDYERNIKVNYPQLQNNKQMLSYNKTMRIYPMLEFSSVDCRQQYKISLIPPNGYDQQVQKVPSVWEQMKYETVWEDSVKGTTGVQINDPSNYKYRFCIIRTEQPTDIFIQILAFGRTNWGYKRQPSFKVAKLEEKLNDQQEIKHKLDIFKSSQVDMIGTECIFSSDNRCLSESIMLNQFKYENKDIISCFPCAQSRLPNAGNYLLQFQAKGQDVLTMIGYAWSEVPIKLYHLLS</sequence>
<dbReference type="PROSITE" id="PS50203">
    <property type="entry name" value="CALPAIN_CAT"/>
    <property type="match status" value="1"/>
</dbReference>
<dbReference type="InterPro" id="IPR001300">
    <property type="entry name" value="Peptidase_C2_calpain_cat"/>
</dbReference>
<dbReference type="Pfam" id="PF00648">
    <property type="entry name" value="Peptidase_C2"/>
    <property type="match status" value="1"/>
</dbReference>
<gene>
    <name evidence="7" type="ORF">EZS28_018629</name>
</gene>
<feature type="compositionally biased region" description="Acidic residues" evidence="5">
    <location>
        <begin position="44"/>
        <end position="53"/>
    </location>
</feature>
<accession>A0A5J4VT69</accession>
<dbReference type="SUPFAM" id="SSF54001">
    <property type="entry name" value="Cysteine proteinases"/>
    <property type="match status" value="1"/>
</dbReference>